<sequence length="50" mass="5768">VSDESQNNVLKVQIDEALKDIVKAQIDETLKDPIDKFNKLIELIEKKDQD</sequence>
<evidence type="ECO:0000313" key="1">
    <source>
        <dbReference type="EMBL" id="CAG8743790.1"/>
    </source>
</evidence>
<dbReference type="EMBL" id="CAJVPZ010033219">
    <property type="protein sequence ID" value="CAG8743790.1"/>
    <property type="molecule type" value="Genomic_DNA"/>
</dbReference>
<dbReference type="OrthoDB" id="10581863at2759"/>
<dbReference type="AlphaFoldDB" id="A0A9N9ING1"/>
<feature type="non-terminal residue" evidence="1">
    <location>
        <position position="50"/>
    </location>
</feature>
<accession>A0A9N9ING1</accession>
<evidence type="ECO:0000313" key="2">
    <source>
        <dbReference type="Proteomes" id="UP000789396"/>
    </source>
</evidence>
<organism evidence="1 2">
    <name type="scientific">Racocetra fulgida</name>
    <dbReference type="NCBI Taxonomy" id="60492"/>
    <lineage>
        <taxon>Eukaryota</taxon>
        <taxon>Fungi</taxon>
        <taxon>Fungi incertae sedis</taxon>
        <taxon>Mucoromycota</taxon>
        <taxon>Glomeromycotina</taxon>
        <taxon>Glomeromycetes</taxon>
        <taxon>Diversisporales</taxon>
        <taxon>Gigasporaceae</taxon>
        <taxon>Racocetra</taxon>
    </lineage>
</organism>
<reference evidence="1" key="1">
    <citation type="submission" date="2021-06" db="EMBL/GenBank/DDBJ databases">
        <authorList>
            <person name="Kallberg Y."/>
            <person name="Tangrot J."/>
            <person name="Rosling A."/>
        </authorList>
    </citation>
    <scope>NUCLEOTIDE SEQUENCE</scope>
    <source>
        <strain evidence="1">IN212</strain>
    </source>
</reference>
<proteinExistence type="predicted"/>
<comment type="caution">
    <text evidence="1">The sequence shown here is derived from an EMBL/GenBank/DDBJ whole genome shotgun (WGS) entry which is preliminary data.</text>
</comment>
<feature type="non-terminal residue" evidence="1">
    <location>
        <position position="1"/>
    </location>
</feature>
<keyword evidence="2" id="KW-1185">Reference proteome</keyword>
<gene>
    <name evidence="1" type="ORF">RFULGI_LOCUS13080</name>
</gene>
<protein>
    <submittedName>
        <fullName evidence="1">12102_t:CDS:1</fullName>
    </submittedName>
</protein>
<name>A0A9N9ING1_9GLOM</name>
<dbReference type="Proteomes" id="UP000789396">
    <property type="component" value="Unassembled WGS sequence"/>
</dbReference>